<evidence type="ECO:0008006" key="4">
    <source>
        <dbReference type="Google" id="ProtNLM"/>
    </source>
</evidence>
<sequence>MTLYKYNYSDKEITILKKQTLHFILKNSIPLFIISILIFVFLSPQGNKELFWLVFYLLFLIIHLKVSLDTIDNTIKNVSYYYDQSMLIQMYKNKVTKHLYFDTINEFQIDKSHSLILHSSSTSETIILLDKIEIKSSLQKKLKQSVNSHQSKNITAKLLGKNVYYSICYMAFFNHFITDNSILTAIFFMIMPTYIAYLFIQYFLIKGKSEINSQLEEKLLVKEKGKQ</sequence>
<dbReference type="RefSeq" id="WP_144073775.1">
    <property type="nucleotide sequence ID" value="NZ_CP076128.1"/>
</dbReference>
<reference evidence="2 3" key="1">
    <citation type="submission" date="2021-05" db="EMBL/GenBank/DDBJ databases">
        <title>Comparative genomic studies on the polysaccharide-degrading batcterial strains of the Flammeovirga genus.</title>
        <authorList>
            <person name="Zewei F."/>
            <person name="Zheng Z."/>
            <person name="Yu L."/>
            <person name="Ruyue G."/>
            <person name="Yanhong M."/>
            <person name="Yuanyuan C."/>
            <person name="Jingyan G."/>
            <person name="Wenjun H."/>
        </authorList>
    </citation>
    <scope>NUCLEOTIDE SEQUENCE [LARGE SCALE GENOMIC DNA]</scope>
    <source>
        <strain evidence="2 3">YS10</strain>
    </source>
</reference>
<feature type="transmembrane region" description="Helical" evidence="1">
    <location>
        <begin position="50"/>
        <end position="68"/>
    </location>
</feature>
<dbReference type="Proteomes" id="UP000682802">
    <property type="component" value="Chromosome 1"/>
</dbReference>
<feature type="transmembrane region" description="Helical" evidence="1">
    <location>
        <begin position="183"/>
        <end position="205"/>
    </location>
</feature>
<protein>
    <recommendedName>
        <fullName evidence="4">YcxB family protein</fullName>
    </recommendedName>
</protein>
<evidence type="ECO:0000313" key="3">
    <source>
        <dbReference type="Proteomes" id="UP000682802"/>
    </source>
</evidence>
<organism evidence="2 3">
    <name type="scientific">Flammeovirga kamogawensis</name>
    <dbReference type="NCBI Taxonomy" id="373891"/>
    <lineage>
        <taxon>Bacteria</taxon>
        <taxon>Pseudomonadati</taxon>
        <taxon>Bacteroidota</taxon>
        <taxon>Cytophagia</taxon>
        <taxon>Cytophagales</taxon>
        <taxon>Flammeovirgaceae</taxon>
        <taxon>Flammeovirga</taxon>
    </lineage>
</organism>
<proteinExistence type="predicted"/>
<feature type="transmembrane region" description="Helical" evidence="1">
    <location>
        <begin position="21"/>
        <end position="44"/>
    </location>
</feature>
<dbReference type="EMBL" id="CP076128">
    <property type="protein sequence ID" value="QWG06357.1"/>
    <property type="molecule type" value="Genomic_DNA"/>
</dbReference>
<gene>
    <name evidence="2" type="ORF">KM029_13580</name>
</gene>
<name>A0ABX8GSZ1_9BACT</name>
<keyword evidence="1" id="KW-0812">Transmembrane</keyword>
<keyword evidence="3" id="KW-1185">Reference proteome</keyword>
<accession>A0ABX8GSZ1</accession>
<keyword evidence="1" id="KW-1133">Transmembrane helix</keyword>
<feature type="transmembrane region" description="Helical" evidence="1">
    <location>
        <begin position="158"/>
        <end position="177"/>
    </location>
</feature>
<evidence type="ECO:0000256" key="1">
    <source>
        <dbReference type="SAM" id="Phobius"/>
    </source>
</evidence>
<evidence type="ECO:0000313" key="2">
    <source>
        <dbReference type="EMBL" id="QWG06357.1"/>
    </source>
</evidence>
<keyword evidence="1" id="KW-0472">Membrane</keyword>